<comment type="caution">
    <text evidence="2">The sequence shown here is derived from an EMBL/GenBank/DDBJ whole genome shotgun (WGS) entry which is preliminary data.</text>
</comment>
<evidence type="ECO:0008006" key="4">
    <source>
        <dbReference type="Google" id="ProtNLM"/>
    </source>
</evidence>
<sequence>MGTLNINVLGTSFKIQAKEDDRYLEELLARYKAAAAYVEQSAHLKDSLKIAVMAGITLCDEIAKLQQKTTGAEKTEYSGNGSVDGSVERSKKTEELFEAERITLQMIENLDKALS</sequence>
<accession>A0ABN0NX57</accession>
<keyword evidence="3" id="KW-1185">Reference proteome</keyword>
<evidence type="ECO:0000313" key="3">
    <source>
        <dbReference type="Proteomes" id="UP000016649"/>
    </source>
</evidence>
<protein>
    <recommendedName>
        <fullName evidence="4">Cell division protein ZapA</fullName>
    </recommendedName>
</protein>
<reference evidence="2 3" key="1">
    <citation type="submission" date="2013-08" db="EMBL/GenBank/DDBJ databases">
        <authorList>
            <person name="Weinstock G."/>
            <person name="Sodergren E."/>
            <person name="Wylie T."/>
            <person name="Fulton L."/>
            <person name="Fulton R."/>
            <person name="Fronick C."/>
            <person name="O'Laughlin M."/>
            <person name="Godfrey J."/>
            <person name="Miner T."/>
            <person name="Herter B."/>
            <person name="Appelbaum E."/>
            <person name="Cordes M."/>
            <person name="Lek S."/>
            <person name="Wollam A."/>
            <person name="Pepin K.H."/>
            <person name="Palsikar V.B."/>
            <person name="Mitreva M."/>
            <person name="Wilson R.K."/>
        </authorList>
    </citation>
    <scope>NUCLEOTIDE SEQUENCE [LARGE SCALE GENOMIC DNA]</scope>
    <source>
        <strain evidence="2 3">ATCC 700332</strain>
    </source>
</reference>
<gene>
    <name evidence="2" type="ORF">HMPREF9193_01689</name>
</gene>
<organism evidence="2 3">
    <name type="scientific">Treponema lecithinolyticum ATCC 700332</name>
    <dbReference type="NCBI Taxonomy" id="1321815"/>
    <lineage>
        <taxon>Bacteria</taxon>
        <taxon>Pseudomonadati</taxon>
        <taxon>Spirochaetota</taxon>
        <taxon>Spirochaetia</taxon>
        <taxon>Spirochaetales</taxon>
        <taxon>Treponemataceae</taxon>
        <taxon>Treponema</taxon>
    </lineage>
</organism>
<evidence type="ECO:0000313" key="2">
    <source>
        <dbReference type="EMBL" id="ERJ92031.1"/>
    </source>
</evidence>
<evidence type="ECO:0000256" key="1">
    <source>
        <dbReference type="SAM" id="MobiDB-lite"/>
    </source>
</evidence>
<proteinExistence type="predicted"/>
<dbReference type="Proteomes" id="UP000016649">
    <property type="component" value="Unassembled WGS sequence"/>
</dbReference>
<dbReference type="InterPro" id="IPR007838">
    <property type="entry name" value="Cell_div_ZapA-like"/>
</dbReference>
<dbReference type="InterPro" id="IPR036192">
    <property type="entry name" value="Cell_div_ZapA-like_sf"/>
</dbReference>
<dbReference type="EMBL" id="AWVH01000039">
    <property type="protein sequence ID" value="ERJ92031.1"/>
    <property type="molecule type" value="Genomic_DNA"/>
</dbReference>
<dbReference type="RefSeq" id="WP_021687890.1">
    <property type="nucleotide sequence ID" value="NZ_KI260569.1"/>
</dbReference>
<name>A0ABN0NX57_TRELE</name>
<dbReference type="SUPFAM" id="SSF102829">
    <property type="entry name" value="Cell division protein ZapA-like"/>
    <property type="match status" value="1"/>
</dbReference>
<feature type="region of interest" description="Disordered" evidence="1">
    <location>
        <begin position="68"/>
        <end position="90"/>
    </location>
</feature>
<dbReference type="Pfam" id="PF05164">
    <property type="entry name" value="ZapA"/>
    <property type="match status" value="1"/>
</dbReference>